<gene>
    <name evidence="1" type="ORF">N508_002079</name>
</gene>
<proteinExistence type="predicted"/>
<dbReference type="Pfam" id="PF13490">
    <property type="entry name" value="zf-HC2"/>
    <property type="match status" value="1"/>
</dbReference>
<name>V2RHY4_9BACT</name>
<reference evidence="1" key="1">
    <citation type="journal article" date="2014" name="Genome Announc.">
        <title>Draft genome sequences of the altered schaedler flora, a defined bacterial community from gnotobiotic mice.</title>
        <authorList>
            <person name="Wannemuehler M.J."/>
            <person name="Overstreet A.M."/>
            <person name="Ward D.V."/>
            <person name="Phillips G.J."/>
        </authorList>
    </citation>
    <scope>NUCLEOTIDE SEQUENCE</scope>
    <source>
        <strain evidence="1">ASF457</strain>
    </source>
</reference>
<dbReference type="AlphaFoldDB" id="V2RHY4"/>
<sequence>MKKECVDIRPLLYAYIDNELAGEQSSIVTSHISECESCKAQLASMYRVRDMVKSVYAPKEDIDLSKKIMANIKFNNKYGKIQTTKIKENMEEKTVNINNKAKQSLPKIVAGKVLYIAVAAAAVIFAIAATVTYFEKSNPVSVEMANQTYDKFEDYVLEHYTNSYAGPSAQASVISVNFEK</sequence>
<reference evidence="1" key="2">
    <citation type="submission" date="2022-05" db="EMBL/GenBank/DDBJ databases">
        <authorList>
            <person name="Proctor A.L."/>
            <person name="Phillips G.J."/>
            <person name="Wannemuehler M.J."/>
        </authorList>
    </citation>
    <scope>NUCLEOTIDE SEQUENCE</scope>
    <source>
        <strain evidence="1">ASF457</strain>
    </source>
</reference>
<dbReference type="Proteomes" id="UP000017429">
    <property type="component" value="Chromosome"/>
</dbReference>
<dbReference type="EMBL" id="CP097562">
    <property type="protein sequence ID" value="USF24984.1"/>
    <property type="molecule type" value="Genomic_DNA"/>
</dbReference>
<reference evidence="1" key="3">
    <citation type="submission" date="2022-06" db="EMBL/GenBank/DDBJ databases">
        <title>Resources to Facilitate Use of the Altered Schaedler Flora (ASF) Mouse Model to Study Microbiome Function.</title>
        <authorList>
            <person name="Proctor A."/>
            <person name="Parvinroo S."/>
            <person name="Richie T."/>
            <person name="Jia X."/>
            <person name="Lee S.T.M."/>
            <person name="Karp P.D."/>
            <person name="Paley S."/>
            <person name="Kostic A.D."/>
            <person name="Pierre J.F."/>
            <person name="Wannemuehler M.J."/>
            <person name="Phillips G.J."/>
        </authorList>
    </citation>
    <scope>NUCLEOTIDE SEQUENCE</scope>
    <source>
        <strain evidence="1">ASF457</strain>
    </source>
</reference>
<dbReference type="Gene3D" id="1.10.10.1320">
    <property type="entry name" value="Anti-sigma factor, zinc-finger domain"/>
    <property type="match status" value="1"/>
</dbReference>
<organism evidence="1 2">
    <name type="scientific">Mucispirillum schaedleri ASF457</name>
    <dbReference type="NCBI Taxonomy" id="1379858"/>
    <lineage>
        <taxon>Bacteria</taxon>
        <taxon>Pseudomonadati</taxon>
        <taxon>Deferribacterota</taxon>
        <taxon>Deferribacteres</taxon>
        <taxon>Deferribacterales</taxon>
        <taxon>Mucispirillaceae</taxon>
        <taxon>Mucispirillum</taxon>
    </lineage>
</organism>
<dbReference type="KEGG" id="msch:N508_002079"/>
<evidence type="ECO:0000313" key="2">
    <source>
        <dbReference type="Proteomes" id="UP000017429"/>
    </source>
</evidence>
<keyword evidence="2" id="KW-1185">Reference proteome</keyword>
<protein>
    <submittedName>
        <fullName evidence="1">Uncharacterized protein</fullName>
    </submittedName>
</protein>
<dbReference type="eggNOG" id="COG5660">
    <property type="taxonomic scope" value="Bacteria"/>
</dbReference>
<dbReference type="RefSeq" id="WP_023276621.1">
    <property type="nucleotide sequence ID" value="NZ_CP097562.1"/>
</dbReference>
<evidence type="ECO:0000313" key="1">
    <source>
        <dbReference type="EMBL" id="USF24984.1"/>
    </source>
</evidence>
<dbReference type="InterPro" id="IPR041916">
    <property type="entry name" value="Anti_sigma_zinc_sf"/>
</dbReference>
<accession>V2RHY4</accession>
<dbReference type="InterPro" id="IPR027383">
    <property type="entry name" value="Znf_put"/>
</dbReference>